<gene>
    <name evidence="3" type="ORF">AAF712_007231</name>
</gene>
<dbReference type="PANTHER" id="PTHR23131">
    <property type="entry name" value="ENDORIBONUCLEASE LACTB2"/>
    <property type="match status" value="1"/>
</dbReference>
<organism evidence="3 4">
    <name type="scientific">Marasmius tenuissimus</name>
    <dbReference type="NCBI Taxonomy" id="585030"/>
    <lineage>
        <taxon>Eukaryota</taxon>
        <taxon>Fungi</taxon>
        <taxon>Dikarya</taxon>
        <taxon>Basidiomycota</taxon>
        <taxon>Agaricomycotina</taxon>
        <taxon>Agaricomycetes</taxon>
        <taxon>Agaricomycetidae</taxon>
        <taxon>Agaricales</taxon>
        <taxon>Marasmiineae</taxon>
        <taxon>Marasmiaceae</taxon>
        <taxon>Marasmius</taxon>
    </lineage>
</organism>
<evidence type="ECO:0008006" key="5">
    <source>
        <dbReference type="Google" id="ProtNLM"/>
    </source>
</evidence>
<dbReference type="Gene3D" id="1.10.10.10">
    <property type="entry name" value="Winged helix-like DNA-binding domain superfamily/Winged helix DNA-binding domain"/>
    <property type="match status" value="1"/>
</dbReference>
<comment type="caution">
    <text evidence="3">The sequence shown here is derived from an EMBL/GenBank/DDBJ whole genome shotgun (WGS) entry which is preliminary data.</text>
</comment>
<dbReference type="InterPro" id="IPR050662">
    <property type="entry name" value="Sec-metab_biosynth-thioest"/>
</dbReference>
<dbReference type="PANTHER" id="PTHR23131:SF0">
    <property type="entry name" value="ENDORIBONUCLEASE LACTB2"/>
    <property type="match status" value="1"/>
</dbReference>
<dbReference type="Pfam" id="PF17778">
    <property type="entry name" value="WHD_BLACT"/>
    <property type="match status" value="1"/>
</dbReference>
<keyword evidence="4" id="KW-1185">Reference proteome</keyword>
<dbReference type="EMBL" id="JBBXMP010000043">
    <property type="protein sequence ID" value="KAL0065748.1"/>
    <property type="molecule type" value="Genomic_DNA"/>
</dbReference>
<dbReference type="SUPFAM" id="SSF56281">
    <property type="entry name" value="Metallo-hydrolase/oxidoreductase"/>
    <property type="match status" value="1"/>
</dbReference>
<dbReference type="Gene3D" id="3.60.15.10">
    <property type="entry name" value="Ribonuclease Z/Hydroxyacylglutathione hydrolase-like"/>
    <property type="match status" value="1"/>
</dbReference>
<feature type="domain" description="Metallo-beta-lactamase" evidence="1">
    <location>
        <begin position="11"/>
        <end position="69"/>
    </location>
</feature>
<reference evidence="3 4" key="1">
    <citation type="submission" date="2024-05" db="EMBL/GenBank/DDBJ databases">
        <title>A draft genome resource for the thread blight pathogen Marasmius tenuissimus strain MS-2.</title>
        <authorList>
            <person name="Yulfo-Soto G.E."/>
            <person name="Baruah I.K."/>
            <person name="Amoako-Attah I."/>
            <person name="Bukari Y."/>
            <person name="Meinhardt L.W."/>
            <person name="Bailey B.A."/>
            <person name="Cohen S.P."/>
        </authorList>
    </citation>
    <scope>NUCLEOTIDE SEQUENCE [LARGE SCALE GENOMIC DNA]</scope>
    <source>
        <strain evidence="3 4">MS-2</strain>
    </source>
</reference>
<protein>
    <recommendedName>
        <fullName evidence="5">LACTB2 winged helix domain-containing protein</fullName>
    </recommendedName>
</protein>
<sequence length="189" mass="20788">MIFATASGSSLSSVSLQILHTPGHTTDSICVYFPEDRALYTADTVLGQGTAVFEELGPYINSLRKMKDFNSSPSGGAYDTLYPGHGPVVSDGVQLIETYIKHRLEREAQILKVLRSPPAPSEDESDDNLSPNWTTWTIVKDIYAAYPESLWLPACKSVELHMGKLEQEGVIKKMGGDGIHTKWGFNARL</sequence>
<dbReference type="Pfam" id="PF00753">
    <property type="entry name" value="Lactamase_B"/>
    <property type="match status" value="1"/>
</dbReference>
<dbReference type="InterPro" id="IPR041516">
    <property type="entry name" value="LACTB2_WH"/>
</dbReference>
<feature type="domain" description="LACTB2 winged helix" evidence="2">
    <location>
        <begin position="134"/>
        <end position="183"/>
    </location>
</feature>
<evidence type="ECO:0000313" key="4">
    <source>
        <dbReference type="Proteomes" id="UP001437256"/>
    </source>
</evidence>
<accession>A0ABR2ZY78</accession>
<dbReference type="InterPro" id="IPR036866">
    <property type="entry name" value="RibonucZ/Hydroxyglut_hydro"/>
</dbReference>
<proteinExistence type="predicted"/>
<dbReference type="Proteomes" id="UP001437256">
    <property type="component" value="Unassembled WGS sequence"/>
</dbReference>
<dbReference type="InterPro" id="IPR001279">
    <property type="entry name" value="Metallo-B-lactamas"/>
</dbReference>
<name>A0ABR2ZY78_9AGAR</name>
<evidence type="ECO:0000259" key="1">
    <source>
        <dbReference type="Pfam" id="PF00753"/>
    </source>
</evidence>
<evidence type="ECO:0000259" key="2">
    <source>
        <dbReference type="Pfam" id="PF17778"/>
    </source>
</evidence>
<evidence type="ECO:0000313" key="3">
    <source>
        <dbReference type="EMBL" id="KAL0065748.1"/>
    </source>
</evidence>
<dbReference type="InterPro" id="IPR036388">
    <property type="entry name" value="WH-like_DNA-bd_sf"/>
</dbReference>